<proteinExistence type="predicted"/>
<keyword evidence="3" id="KW-1185">Reference proteome</keyword>
<name>A0A8R1IR83_CAEJA</name>
<protein>
    <submittedName>
        <fullName evidence="2">Phlebovirus_G2 domain-containing protein</fullName>
    </submittedName>
</protein>
<sequence>MEIHSIRLVMHINADHGYLEEMQMQLERNDETKIQQDENNCVTLRCYDAIAYSRMSTSRRLHSIPERVHQGDHNQFVGNTYCTESCGAIGCGCGWFSSGCMFYRIYALPTSSEEVEVFQCLDYQPTAQLQITSSKLNTMDNKIWDSPRTTLPNLFHSALSISAPINTFIDLTTALIYNSPRIASKYQGLINPRRLQFSQHGSQVLPFANEHQTSEYDENTIFKKA</sequence>
<dbReference type="Pfam" id="PF07245">
    <property type="entry name" value="Phlebovirus_G2"/>
    <property type="match status" value="1"/>
</dbReference>
<dbReference type="InterPro" id="IPR009878">
    <property type="entry name" value="Phlebovirus_G2_fusion"/>
</dbReference>
<evidence type="ECO:0000313" key="2">
    <source>
        <dbReference type="EnsemblMetazoa" id="CJA39236a.1"/>
    </source>
</evidence>
<dbReference type="EnsemblMetazoa" id="CJA39236a.1">
    <property type="protein sequence ID" value="CJA39236a.1"/>
    <property type="gene ID" value="WBGene00215083"/>
</dbReference>
<reference evidence="3" key="1">
    <citation type="submission" date="2010-08" db="EMBL/GenBank/DDBJ databases">
        <authorList>
            <consortium name="Caenorhabditis japonica Sequencing Consortium"/>
            <person name="Wilson R.K."/>
        </authorList>
    </citation>
    <scope>NUCLEOTIDE SEQUENCE [LARGE SCALE GENOMIC DNA]</scope>
    <source>
        <strain evidence="3">DF5081</strain>
    </source>
</reference>
<feature type="domain" description="Phlebovirus glycoprotein G2 fusion" evidence="1">
    <location>
        <begin position="72"/>
        <end position="143"/>
    </location>
</feature>
<dbReference type="AlphaFoldDB" id="A0A8R1IR83"/>
<evidence type="ECO:0000313" key="3">
    <source>
        <dbReference type="Proteomes" id="UP000005237"/>
    </source>
</evidence>
<accession>A0A8R1IR83</accession>
<reference evidence="2" key="2">
    <citation type="submission" date="2022-06" db="UniProtKB">
        <authorList>
            <consortium name="EnsemblMetazoa"/>
        </authorList>
    </citation>
    <scope>IDENTIFICATION</scope>
    <source>
        <strain evidence="2">DF5081</strain>
    </source>
</reference>
<evidence type="ECO:0000259" key="1">
    <source>
        <dbReference type="Pfam" id="PF07245"/>
    </source>
</evidence>
<dbReference type="Proteomes" id="UP000005237">
    <property type="component" value="Unassembled WGS sequence"/>
</dbReference>
<organism evidence="2 3">
    <name type="scientific">Caenorhabditis japonica</name>
    <dbReference type="NCBI Taxonomy" id="281687"/>
    <lineage>
        <taxon>Eukaryota</taxon>
        <taxon>Metazoa</taxon>
        <taxon>Ecdysozoa</taxon>
        <taxon>Nematoda</taxon>
        <taxon>Chromadorea</taxon>
        <taxon>Rhabditida</taxon>
        <taxon>Rhabditina</taxon>
        <taxon>Rhabditomorpha</taxon>
        <taxon>Rhabditoidea</taxon>
        <taxon>Rhabditidae</taxon>
        <taxon>Peloderinae</taxon>
        <taxon>Caenorhabditis</taxon>
    </lineage>
</organism>